<evidence type="ECO:0000256" key="1">
    <source>
        <dbReference type="SAM" id="MobiDB-lite"/>
    </source>
</evidence>
<reference evidence="4 5" key="1">
    <citation type="submission" date="2023-11" db="EMBL/GenBank/DDBJ databases">
        <title>Lentzea sokolovensis, sp. nov., Lentzea kristufkii, sp. nov., and Lentzea miocenensis, sp. nov., rare actinobacteria from Sokolov Coal Basin, Miocene lacustrine sediment, Czech Republic.</title>
        <authorList>
            <person name="Lara A."/>
            <person name="Kotroba L."/>
            <person name="Nouioui I."/>
            <person name="Neumann-Schaal M."/>
            <person name="Mast Y."/>
            <person name="Chronakova A."/>
        </authorList>
    </citation>
    <scope>NUCLEOTIDE SEQUENCE [LARGE SCALE GENOMIC DNA]</scope>
    <source>
        <strain evidence="4 5">BCCO 10_0061</strain>
    </source>
</reference>
<protein>
    <submittedName>
        <fullName evidence="4">Uncharacterized protein</fullName>
    </submittedName>
</protein>
<keyword evidence="3" id="KW-0732">Signal</keyword>
<evidence type="ECO:0000313" key="5">
    <source>
        <dbReference type="Proteomes" id="UP001285352"/>
    </source>
</evidence>
<feature type="compositionally biased region" description="Pro residues" evidence="1">
    <location>
        <begin position="122"/>
        <end position="137"/>
    </location>
</feature>
<gene>
    <name evidence="4" type="ORF">SK854_45715</name>
</gene>
<organism evidence="4 5">
    <name type="scientific">Lentzea sokolovensis</name>
    <dbReference type="NCBI Taxonomy" id="3095429"/>
    <lineage>
        <taxon>Bacteria</taxon>
        <taxon>Bacillati</taxon>
        <taxon>Actinomycetota</taxon>
        <taxon>Actinomycetes</taxon>
        <taxon>Pseudonocardiales</taxon>
        <taxon>Pseudonocardiaceae</taxon>
        <taxon>Lentzea</taxon>
    </lineage>
</organism>
<feature type="compositionally biased region" description="Low complexity" evidence="1">
    <location>
        <begin position="138"/>
        <end position="154"/>
    </location>
</feature>
<sequence>MQKRRASVVTGLVALGILGGSGTAGAHTADVAASCTAGRTTLSISIANYNGSQPNSLLVADNEATLAATTSFGTEFRLTRIFDGAAEHTFTVSVKAWDDPSGVHGWSFIRKINVPRCTSAPPIKPVPAGEPAPPGRPAAPAAASSTSPAPAVSAPSFVLSTTEARSVLAGEEVPPSPRAPIGPLVWWAALTSLLLLGAGVTTVIALRRRKVEAPGGAGASTVDDRSP</sequence>
<keyword evidence="2" id="KW-0472">Membrane</keyword>
<evidence type="ECO:0000313" key="4">
    <source>
        <dbReference type="EMBL" id="MDX8149489.1"/>
    </source>
</evidence>
<feature type="chain" id="PRO_5047376598" evidence="3">
    <location>
        <begin position="27"/>
        <end position="227"/>
    </location>
</feature>
<dbReference type="RefSeq" id="WP_319981471.1">
    <property type="nucleotide sequence ID" value="NZ_JAXAVU010000018.1"/>
</dbReference>
<feature type="signal peptide" evidence="3">
    <location>
        <begin position="1"/>
        <end position="26"/>
    </location>
</feature>
<evidence type="ECO:0000256" key="3">
    <source>
        <dbReference type="SAM" id="SignalP"/>
    </source>
</evidence>
<keyword evidence="5" id="KW-1185">Reference proteome</keyword>
<keyword evidence="2" id="KW-1133">Transmembrane helix</keyword>
<keyword evidence="2" id="KW-0812">Transmembrane</keyword>
<dbReference type="EMBL" id="JAXAVU010000018">
    <property type="protein sequence ID" value="MDX8149489.1"/>
    <property type="molecule type" value="Genomic_DNA"/>
</dbReference>
<feature type="transmembrane region" description="Helical" evidence="2">
    <location>
        <begin position="184"/>
        <end position="206"/>
    </location>
</feature>
<name>A0ABU4VCQ0_9PSEU</name>
<comment type="caution">
    <text evidence="4">The sequence shown here is derived from an EMBL/GenBank/DDBJ whole genome shotgun (WGS) entry which is preliminary data.</text>
</comment>
<accession>A0ABU4VCQ0</accession>
<feature type="region of interest" description="Disordered" evidence="1">
    <location>
        <begin position="121"/>
        <end position="154"/>
    </location>
</feature>
<dbReference type="Proteomes" id="UP001285352">
    <property type="component" value="Unassembled WGS sequence"/>
</dbReference>
<proteinExistence type="predicted"/>
<evidence type="ECO:0000256" key="2">
    <source>
        <dbReference type="SAM" id="Phobius"/>
    </source>
</evidence>